<sequence length="276" mass="30013">MKSQTYSIKSSQKTVLITGGSSGIGKELALHFHTAGYRVLIVSLFKKELVKARQDLYANSPYGQIDVLEWDLTSADSSKKILAWAKSLGVQIDVLINNAGFGLWGESTELSTEKVESMLLLNVNAITSLSSAFGKQMKERGHGIIMNVASTASLQALPFMAAYAASKSYVVRFSEAIAEELAQYGVKVCILYPGTTRTNFLSVAGIQKNDTKGSLGKMADRIAMDPKEVAKIAFEGLLSGKKRIIPGTLNKLHFLSAKIFPNWAVRKIAARIFGKD</sequence>
<keyword evidence="2" id="KW-0560">Oxidoreductase</keyword>
<dbReference type="GO" id="GO:0016020">
    <property type="term" value="C:membrane"/>
    <property type="evidence" value="ECO:0007669"/>
    <property type="project" value="TreeGrafter"/>
</dbReference>
<dbReference type="STRING" id="1049789.LEP1GSC050_3835"/>
<evidence type="ECO:0000256" key="2">
    <source>
        <dbReference type="ARBA" id="ARBA00023002"/>
    </source>
</evidence>
<evidence type="ECO:0000256" key="1">
    <source>
        <dbReference type="ARBA" id="ARBA00006484"/>
    </source>
</evidence>
<dbReference type="PANTHER" id="PTHR44196:SF2">
    <property type="entry name" value="SHORT-CHAIN DEHYDROGENASE-RELATED"/>
    <property type="match status" value="1"/>
</dbReference>
<dbReference type="PIRSF" id="PIRSF000126">
    <property type="entry name" value="11-beta-HSD1"/>
    <property type="match status" value="1"/>
</dbReference>
<evidence type="ECO:0000313" key="4">
    <source>
        <dbReference type="EMBL" id="EQA45178.1"/>
    </source>
</evidence>
<organism evidence="4 5">
    <name type="scientific">Leptospira broomii serovar Hurstbridge str. 5399</name>
    <dbReference type="NCBI Taxonomy" id="1049789"/>
    <lineage>
        <taxon>Bacteria</taxon>
        <taxon>Pseudomonadati</taxon>
        <taxon>Spirochaetota</taxon>
        <taxon>Spirochaetia</taxon>
        <taxon>Leptospirales</taxon>
        <taxon>Leptospiraceae</taxon>
        <taxon>Leptospira</taxon>
    </lineage>
</organism>
<keyword evidence="5" id="KW-1185">Reference proteome</keyword>
<dbReference type="PANTHER" id="PTHR44196">
    <property type="entry name" value="DEHYDROGENASE/REDUCTASE SDR FAMILY MEMBER 7B"/>
    <property type="match status" value="1"/>
</dbReference>
<reference evidence="4" key="1">
    <citation type="submission" date="2013-05" db="EMBL/GenBank/DDBJ databases">
        <authorList>
            <person name="Harkins D.M."/>
            <person name="Durkin A.S."/>
            <person name="Brinkac L.M."/>
            <person name="Haft D.H."/>
            <person name="Selengut J.D."/>
            <person name="Sanka R."/>
            <person name="DePew J."/>
            <person name="Purushe J."/>
            <person name="Hartskeerl R.A."/>
            <person name="Ahmed A."/>
            <person name="van der Linden H."/>
            <person name="Goris M.G.A."/>
            <person name="Vinetz J.M."/>
            <person name="Sutton G.G."/>
            <person name="Nierman W.C."/>
            <person name="Fouts D.E."/>
        </authorList>
    </citation>
    <scope>NUCLEOTIDE SEQUENCE [LARGE SCALE GENOMIC DNA]</scope>
    <source>
        <strain evidence="4">5399</strain>
    </source>
</reference>
<dbReference type="Proteomes" id="UP000015454">
    <property type="component" value="Unassembled WGS sequence"/>
</dbReference>
<accession>T0GIF7</accession>
<comment type="caution">
    <text evidence="4">The sequence shown here is derived from an EMBL/GenBank/DDBJ whole genome shotgun (WGS) entry which is preliminary data.</text>
</comment>
<evidence type="ECO:0000256" key="3">
    <source>
        <dbReference type="RuleBase" id="RU000363"/>
    </source>
</evidence>
<dbReference type="PROSITE" id="PS00061">
    <property type="entry name" value="ADH_SHORT"/>
    <property type="match status" value="1"/>
</dbReference>
<dbReference type="GO" id="GO:0016491">
    <property type="term" value="F:oxidoreductase activity"/>
    <property type="evidence" value="ECO:0007669"/>
    <property type="project" value="UniProtKB-KW"/>
</dbReference>
<evidence type="ECO:0000313" key="5">
    <source>
        <dbReference type="Proteomes" id="UP000015454"/>
    </source>
</evidence>
<dbReference type="InterPro" id="IPR036291">
    <property type="entry name" value="NAD(P)-bd_dom_sf"/>
</dbReference>
<dbReference type="SUPFAM" id="SSF51735">
    <property type="entry name" value="NAD(P)-binding Rossmann-fold domains"/>
    <property type="match status" value="1"/>
</dbReference>
<dbReference type="InterPro" id="IPR002347">
    <property type="entry name" value="SDR_fam"/>
</dbReference>
<dbReference type="RefSeq" id="WP_010571924.1">
    <property type="nucleotide sequence ID" value="NZ_AHMO02000008.1"/>
</dbReference>
<comment type="similarity">
    <text evidence="1 3">Belongs to the short-chain dehydrogenases/reductases (SDR) family.</text>
</comment>
<dbReference type="OrthoDB" id="9808814at2"/>
<name>T0GIF7_9LEPT</name>
<gene>
    <name evidence="4" type="ORF">LEP1GSC050_3835</name>
</gene>
<proteinExistence type="inferred from homology"/>
<dbReference type="EMBL" id="AHMO02000008">
    <property type="protein sequence ID" value="EQA45178.1"/>
    <property type="molecule type" value="Genomic_DNA"/>
</dbReference>
<dbReference type="Gene3D" id="3.40.50.720">
    <property type="entry name" value="NAD(P)-binding Rossmann-like Domain"/>
    <property type="match status" value="1"/>
</dbReference>
<protein>
    <submittedName>
        <fullName evidence="4">KR domain protein</fullName>
    </submittedName>
</protein>
<dbReference type="AlphaFoldDB" id="T0GIF7"/>
<dbReference type="PRINTS" id="PR00081">
    <property type="entry name" value="GDHRDH"/>
</dbReference>
<dbReference type="PRINTS" id="PR00080">
    <property type="entry name" value="SDRFAMILY"/>
</dbReference>
<dbReference type="Pfam" id="PF00106">
    <property type="entry name" value="adh_short"/>
    <property type="match status" value="1"/>
</dbReference>
<dbReference type="InterPro" id="IPR020904">
    <property type="entry name" value="Sc_DH/Rdtase_CS"/>
</dbReference>